<evidence type="ECO:0000259" key="15">
    <source>
        <dbReference type="PROSITE" id="PS51828"/>
    </source>
</evidence>
<feature type="domain" description="EGF-like" evidence="11">
    <location>
        <begin position="1277"/>
        <end position="1313"/>
    </location>
</feature>
<feature type="disulfide bond" evidence="8">
    <location>
        <begin position="1341"/>
        <end position="1350"/>
    </location>
</feature>
<gene>
    <name evidence="16" type="ORF">DPMN_082738</name>
</gene>
<evidence type="ECO:0000256" key="6">
    <source>
        <dbReference type="ARBA" id="ARBA00023157"/>
    </source>
</evidence>
<dbReference type="InterPro" id="IPR036465">
    <property type="entry name" value="vWFA_dom_sf"/>
</dbReference>
<dbReference type="CDD" id="cd01450">
    <property type="entry name" value="vWFA_subfamily_ECM"/>
    <property type="match status" value="1"/>
</dbReference>
<feature type="disulfide bond" evidence="8">
    <location>
        <begin position="3596"/>
        <end position="3606"/>
    </location>
</feature>
<evidence type="ECO:0000256" key="8">
    <source>
        <dbReference type="PROSITE-ProRule" id="PRU00076"/>
    </source>
</evidence>
<dbReference type="Gene3D" id="3.40.50.410">
    <property type="entry name" value="von Willebrand factor, type A domain"/>
    <property type="match status" value="1"/>
</dbReference>
<feature type="disulfide bond" evidence="9">
    <location>
        <begin position="2048"/>
        <end position="2075"/>
    </location>
</feature>
<feature type="domain" description="EGF-like" evidence="11">
    <location>
        <begin position="3625"/>
        <end position="3656"/>
    </location>
</feature>
<evidence type="ECO:0000256" key="10">
    <source>
        <dbReference type="SAM" id="SignalP"/>
    </source>
</evidence>
<dbReference type="Pfam" id="PF00084">
    <property type="entry name" value="Sushi"/>
    <property type="match status" value="36"/>
</dbReference>
<feature type="disulfide bond" evidence="8">
    <location>
        <begin position="1303"/>
        <end position="1312"/>
    </location>
</feature>
<comment type="caution">
    <text evidence="8">Lacks conserved residue(s) required for the propagation of feature annotation.</text>
</comment>
<feature type="disulfide bond" evidence="9">
    <location>
        <begin position="467"/>
        <end position="494"/>
    </location>
</feature>
<keyword evidence="5" id="KW-0106">Calcium</keyword>
<feature type="domain" description="Sushi" evidence="14">
    <location>
        <begin position="2204"/>
        <end position="2261"/>
    </location>
</feature>
<dbReference type="FunFam" id="2.10.25.10:FF:000020">
    <property type="entry name" value="Latent-transforming growth factor beta-binding protein 1"/>
    <property type="match status" value="1"/>
</dbReference>
<feature type="disulfide bond" evidence="9">
    <location>
        <begin position="2462"/>
        <end position="2489"/>
    </location>
</feature>
<feature type="disulfide bond" evidence="9">
    <location>
        <begin position="3408"/>
        <end position="3435"/>
    </location>
</feature>
<feature type="domain" description="Sushi" evidence="14">
    <location>
        <begin position="3199"/>
        <end position="3259"/>
    </location>
</feature>
<evidence type="ECO:0000256" key="7">
    <source>
        <dbReference type="ARBA" id="ARBA00023180"/>
    </source>
</evidence>
<feature type="domain" description="Sushi" evidence="14">
    <location>
        <begin position="3141"/>
        <end position="3198"/>
    </location>
</feature>
<dbReference type="PROSITE" id="PS50923">
    <property type="entry name" value="SUSHI"/>
    <property type="match status" value="37"/>
</dbReference>
<feature type="domain" description="Sushi" evidence="14">
    <location>
        <begin position="497"/>
        <end position="561"/>
    </location>
</feature>
<accession>A0A9D3Y9T2</accession>
<dbReference type="Gene3D" id="2.10.50.10">
    <property type="entry name" value="Tumor Necrosis Factor Receptor, subunit A, domain 2"/>
    <property type="match status" value="4"/>
</dbReference>
<dbReference type="OrthoDB" id="6515930at2759"/>
<dbReference type="CDD" id="cd00054">
    <property type="entry name" value="EGF_CA"/>
    <property type="match status" value="5"/>
</dbReference>
<feature type="disulfide bond" evidence="8">
    <location>
        <begin position="3614"/>
        <end position="3623"/>
    </location>
</feature>
<evidence type="ECO:0000259" key="11">
    <source>
        <dbReference type="PROSITE" id="PS50026"/>
    </source>
</evidence>
<feature type="disulfide bond" evidence="9">
    <location>
        <begin position="3288"/>
        <end position="3315"/>
    </location>
</feature>
<dbReference type="PRINTS" id="PR00895">
    <property type="entry name" value="PENTAXIN"/>
</dbReference>
<dbReference type="Pfam" id="PF07699">
    <property type="entry name" value="Ephrin_rec_like"/>
    <property type="match status" value="4"/>
</dbReference>
<evidence type="ECO:0000259" key="13">
    <source>
        <dbReference type="PROSITE" id="PS50825"/>
    </source>
</evidence>
<dbReference type="SUPFAM" id="SSF53300">
    <property type="entry name" value="vWA-like"/>
    <property type="match status" value="1"/>
</dbReference>
<dbReference type="Gene3D" id="2.60.120.200">
    <property type="match status" value="1"/>
</dbReference>
<feature type="domain" description="Sushi" evidence="14">
    <location>
        <begin position="3502"/>
        <end position="3566"/>
    </location>
</feature>
<dbReference type="PANTHER" id="PTHR19325:SF575">
    <property type="entry name" value="LOCOMOTION-RELATED PROTEIN HIKARU GENKI"/>
    <property type="match status" value="1"/>
</dbReference>
<evidence type="ECO:0000256" key="5">
    <source>
        <dbReference type="ARBA" id="ARBA00022837"/>
    </source>
</evidence>
<feature type="domain" description="Sushi" evidence="14">
    <location>
        <begin position="2905"/>
        <end position="2962"/>
    </location>
</feature>
<feature type="disulfide bond" evidence="8">
    <location>
        <begin position="1189"/>
        <end position="1198"/>
    </location>
</feature>
<feature type="domain" description="Sushi" evidence="14">
    <location>
        <begin position="1776"/>
        <end position="1842"/>
    </location>
</feature>
<feature type="disulfide bond" evidence="8">
    <location>
        <begin position="1170"/>
        <end position="1187"/>
    </location>
</feature>
<feature type="domain" description="Sushi" evidence="14">
    <location>
        <begin position="3260"/>
        <end position="3317"/>
    </location>
</feature>
<feature type="domain" description="Sushi" evidence="14">
    <location>
        <begin position="3082"/>
        <end position="3140"/>
    </location>
</feature>
<name>A0A9D3Y9T2_DREPO</name>
<dbReference type="Gene3D" id="2.10.70.10">
    <property type="entry name" value="Complement Module, domain 1"/>
    <property type="match status" value="37"/>
</dbReference>
<feature type="disulfide bond" evidence="9">
    <location>
        <begin position="2816"/>
        <end position="2843"/>
    </location>
</feature>
<dbReference type="InterPro" id="IPR018097">
    <property type="entry name" value="EGF_Ca-bd_CS"/>
</dbReference>
<dbReference type="InterPro" id="IPR002035">
    <property type="entry name" value="VWF_A"/>
</dbReference>
<evidence type="ECO:0000256" key="4">
    <source>
        <dbReference type="ARBA" id="ARBA00022737"/>
    </source>
</evidence>
<feature type="disulfide bond" evidence="9">
    <location>
        <begin position="3169"/>
        <end position="3196"/>
    </location>
</feature>
<feature type="domain" description="EGF-like" evidence="11">
    <location>
        <begin position="1315"/>
        <end position="1351"/>
    </location>
</feature>
<dbReference type="PROSITE" id="PS00010">
    <property type="entry name" value="ASX_HYDROXYL"/>
    <property type="match status" value="5"/>
</dbReference>
<dbReference type="InterPro" id="IPR001881">
    <property type="entry name" value="EGF-like_Ca-bd_dom"/>
</dbReference>
<keyword evidence="2 9" id="KW-0768">Sushi</keyword>
<feature type="domain" description="Sushi" evidence="14">
    <location>
        <begin position="437"/>
        <end position="496"/>
    </location>
</feature>
<feature type="disulfide bond" evidence="8">
    <location>
        <begin position="3646"/>
        <end position="3655"/>
    </location>
</feature>
<dbReference type="FunFam" id="2.10.50.10:FF:000018">
    <property type="entry name" value="Sushi, von Willebrand factor type A, EGF and pentraxin domain-containing 1"/>
    <property type="match status" value="1"/>
</dbReference>
<feature type="domain" description="Sushi" evidence="14">
    <location>
        <begin position="1594"/>
        <end position="1653"/>
    </location>
</feature>
<feature type="disulfide bond" evidence="9">
    <location>
        <begin position="2965"/>
        <end position="3008"/>
    </location>
</feature>
<dbReference type="InterPro" id="IPR000152">
    <property type="entry name" value="EGF-type_Asp/Asn_hydroxyl_site"/>
</dbReference>
<feature type="domain" description="HYR" evidence="13">
    <location>
        <begin position="560"/>
        <end position="644"/>
    </location>
</feature>
<dbReference type="SUPFAM" id="SSF57196">
    <property type="entry name" value="EGF/Laminin"/>
    <property type="match status" value="4"/>
</dbReference>
<feature type="domain" description="EGF-like" evidence="11">
    <location>
        <begin position="1353"/>
        <end position="1389"/>
    </location>
</feature>
<dbReference type="Pfam" id="PF12661">
    <property type="entry name" value="hEGF"/>
    <property type="match status" value="2"/>
</dbReference>
<feature type="domain" description="EGF-like" evidence="11">
    <location>
        <begin position="1161"/>
        <end position="1199"/>
    </location>
</feature>
<feature type="disulfide bond" evidence="9">
    <location>
        <begin position="1990"/>
        <end position="2017"/>
    </location>
</feature>
<feature type="domain" description="Sushi" evidence="14">
    <location>
        <begin position="1713"/>
        <end position="1775"/>
    </location>
</feature>
<feature type="domain" description="Sushi" evidence="14">
    <location>
        <begin position="2145"/>
        <end position="2203"/>
    </location>
</feature>
<dbReference type="FunFam" id="2.10.25.10:FF:000123">
    <property type="entry name" value="Crumbs homolog 1 (Drosophila)"/>
    <property type="match status" value="1"/>
</dbReference>
<dbReference type="Pfam" id="PF02494">
    <property type="entry name" value="HYR"/>
    <property type="match status" value="2"/>
</dbReference>
<keyword evidence="3 10" id="KW-0732">Signal</keyword>
<feature type="disulfide bond" evidence="9">
    <location>
        <begin position="2580"/>
        <end position="2607"/>
    </location>
</feature>
<feature type="domain" description="Sushi" evidence="14">
    <location>
        <begin position="724"/>
        <end position="787"/>
    </location>
</feature>
<feature type="disulfide bond" evidence="9">
    <location>
        <begin position="3052"/>
        <end position="3079"/>
    </location>
</feature>
<evidence type="ECO:0000256" key="2">
    <source>
        <dbReference type="ARBA" id="ARBA00022659"/>
    </source>
</evidence>
<feature type="domain" description="Sushi" evidence="14">
    <location>
        <begin position="2437"/>
        <end position="2491"/>
    </location>
</feature>
<feature type="disulfide bond" evidence="9">
    <location>
        <begin position="2754"/>
        <end position="2781"/>
    </location>
</feature>
<comment type="caution">
    <text evidence="16">The sequence shown here is derived from an EMBL/GenBank/DDBJ whole genome shotgun (WGS) entry which is preliminary data.</text>
</comment>
<keyword evidence="4" id="KW-0677">Repeat</keyword>
<dbReference type="SMART" id="SM00159">
    <property type="entry name" value="PTX"/>
    <property type="match status" value="1"/>
</dbReference>
<evidence type="ECO:0000256" key="9">
    <source>
        <dbReference type="PROSITE-ProRule" id="PRU00302"/>
    </source>
</evidence>
<feature type="domain" description="Sushi" evidence="14">
    <location>
        <begin position="2380"/>
        <end position="2436"/>
    </location>
</feature>
<dbReference type="Pfam" id="PF00008">
    <property type="entry name" value="EGF"/>
    <property type="match status" value="4"/>
</dbReference>
<dbReference type="InterPro" id="IPR000742">
    <property type="entry name" value="EGF"/>
</dbReference>
<feature type="domain" description="Sushi" evidence="14">
    <location>
        <begin position="2078"/>
        <end position="2144"/>
    </location>
</feature>
<dbReference type="InterPro" id="IPR013032">
    <property type="entry name" value="EGF-like_CS"/>
</dbReference>
<feature type="disulfide bond" evidence="8">
    <location>
        <begin position="3628"/>
        <end position="3638"/>
    </location>
</feature>
<dbReference type="PROSITE" id="PS01187">
    <property type="entry name" value="EGF_CA"/>
    <property type="match status" value="2"/>
</dbReference>
<feature type="domain" description="Sushi" evidence="14">
    <location>
        <begin position="2320"/>
        <end position="2379"/>
    </location>
</feature>
<dbReference type="InterPro" id="IPR009030">
    <property type="entry name" value="Growth_fac_rcpt_cys_sf"/>
</dbReference>
<feature type="domain" description="Sushi" evidence="14">
    <location>
        <begin position="2492"/>
        <end position="2551"/>
    </location>
</feature>
<dbReference type="CDD" id="cd00033">
    <property type="entry name" value="CCP"/>
    <property type="match status" value="36"/>
</dbReference>
<evidence type="ECO:0000256" key="1">
    <source>
        <dbReference type="ARBA" id="ARBA00022536"/>
    </source>
</evidence>
<feature type="disulfide bond" evidence="9">
    <location>
        <begin position="1871"/>
        <end position="1898"/>
    </location>
</feature>
<feature type="domain" description="Sushi" evidence="14">
    <location>
        <begin position="2846"/>
        <end position="2904"/>
    </location>
</feature>
<feature type="domain" description="Sushi" evidence="14">
    <location>
        <begin position="3376"/>
        <end position="3437"/>
    </location>
</feature>
<feature type="domain" description="Pentraxin (PTX)" evidence="15">
    <location>
        <begin position="1394"/>
        <end position="1593"/>
    </location>
</feature>
<feature type="signal peptide" evidence="10">
    <location>
        <begin position="1"/>
        <end position="19"/>
    </location>
</feature>
<feature type="domain" description="Sushi" evidence="14">
    <location>
        <begin position="2610"/>
        <end position="2666"/>
    </location>
</feature>
<dbReference type="Proteomes" id="UP000828390">
    <property type="component" value="Unassembled WGS sequence"/>
</dbReference>
<dbReference type="InterPro" id="IPR011641">
    <property type="entry name" value="Tyr-kin_ephrin_A/B_rcpt-like"/>
</dbReference>
<feature type="disulfide bond" evidence="9">
    <location>
        <begin position="1903"/>
        <end position="1946"/>
    </location>
</feature>
<dbReference type="FunFam" id="2.10.25.10:FF:000122">
    <property type="entry name" value="Protein crumbs homolog 2"/>
    <property type="match status" value="1"/>
</dbReference>
<feature type="domain" description="EGF-like" evidence="11">
    <location>
        <begin position="1201"/>
        <end position="1237"/>
    </location>
</feature>
<dbReference type="Pfam" id="PF00354">
    <property type="entry name" value="Pentaxin"/>
    <property type="match status" value="1"/>
</dbReference>
<feature type="domain" description="Sushi" evidence="14">
    <location>
        <begin position="377"/>
        <end position="436"/>
    </location>
</feature>
<evidence type="ECO:0000259" key="14">
    <source>
        <dbReference type="PROSITE" id="PS50923"/>
    </source>
</evidence>
<feature type="disulfide bond" evidence="9">
    <location>
        <begin position="3346"/>
        <end position="3373"/>
    </location>
</feature>
<feature type="disulfide bond" evidence="9">
    <location>
        <begin position="3472"/>
        <end position="3499"/>
    </location>
</feature>
<reference evidence="16" key="1">
    <citation type="journal article" date="2019" name="bioRxiv">
        <title>The Genome of the Zebra Mussel, Dreissena polymorpha: A Resource for Invasive Species Research.</title>
        <authorList>
            <person name="McCartney M.A."/>
            <person name="Auch B."/>
            <person name="Kono T."/>
            <person name="Mallez S."/>
            <person name="Zhang Y."/>
            <person name="Obille A."/>
            <person name="Becker A."/>
            <person name="Abrahante J.E."/>
            <person name="Garbe J."/>
            <person name="Badalamenti J.P."/>
            <person name="Herman A."/>
            <person name="Mangelson H."/>
            <person name="Liachko I."/>
            <person name="Sullivan S."/>
            <person name="Sone E.D."/>
            <person name="Koren S."/>
            <person name="Silverstein K.A.T."/>
            <person name="Beckman K.B."/>
            <person name="Gohl D.M."/>
        </authorList>
    </citation>
    <scope>NUCLEOTIDE SEQUENCE</scope>
    <source>
        <strain evidence="16">Duluth1</strain>
        <tissue evidence="16">Whole animal</tissue>
    </source>
</reference>
<feature type="disulfide bond" evidence="9">
    <location>
        <begin position="1683"/>
        <end position="1710"/>
    </location>
</feature>
<dbReference type="SMART" id="SM00179">
    <property type="entry name" value="EGF_CA"/>
    <property type="match status" value="7"/>
</dbReference>
<feature type="chain" id="PRO_5039302866" description="Sushi, von Willebrand factor type A, EGF and pentraxin domain-containing protein 1" evidence="10">
    <location>
        <begin position="20"/>
        <end position="3661"/>
    </location>
</feature>
<feature type="domain" description="Sushi" evidence="14">
    <location>
        <begin position="1962"/>
        <end position="2019"/>
    </location>
</feature>
<dbReference type="PROSITE" id="PS50026">
    <property type="entry name" value="EGF_3"/>
    <property type="match status" value="8"/>
</dbReference>
<dbReference type="SUPFAM" id="SSF49899">
    <property type="entry name" value="Concanavalin A-like lectins/glucanases"/>
    <property type="match status" value="1"/>
</dbReference>
<feature type="domain" description="VWFA" evidence="12">
    <location>
        <begin position="85"/>
        <end position="265"/>
    </location>
</feature>
<feature type="disulfide bond" evidence="9">
    <location>
        <begin position="3111"/>
        <end position="3138"/>
    </location>
</feature>
<feature type="domain" description="EGF-like" evidence="11">
    <location>
        <begin position="3592"/>
        <end position="3624"/>
    </location>
</feature>
<feature type="domain" description="Sushi" evidence="14">
    <location>
        <begin position="1901"/>
        <end position="1961"/>
    </location>
</feature>
<dbReference type="SMART" id="SM01411">
    <property type="entry name" value="Ephrin_rec_like"/>
    <property type="match status" value="4"/>
</dbReference>
<dbReference type="FunFam" id="2.10.25.10:FF:000006">
    <property type="entry name" value="Versican core protein-like isoform 1"/>
    <property type="match status" value="1"/>
</dbReference>
<keyword evidence="6 8" id="KW-1015">Disulfide bond</keyword>
<feature type="domain" description="Sushi" evidence="14">
    <location>
        <begin position="2020"/>
        <end position="2077"/>
    </location>
</feature>
<evidence type="ECO:0000259" key="12">
    <source>
        <dbReference type="PROSITE" id="PS50234"/>
    </source>
</evidence>
<dbReference type="PROSITE" id="PS51828">
    <property type="entry name" value="PTX_2"/>
    <property type="match status" value="1"/>
</dbReference>
<dbReference type="SMART" id="SM00181">
    <property type="entry name" value="EGF"/>
    <property type="match status" value="11"/>
</dbReference>
<feature type="domain" description="Sushi" evidence="14">
    <location>
        <begin position="1843"/>
        <end position="1900"/>
    </location>
</feature>
<feature type="disulfide bond" evidence="8">
    <location>
        <begin position="1379"/>
        <end position="1388"/>
    </location>
</feature>
<feature type="domain" description="Sushi" evidence="14">
    <location>
        <begin position="2262"/>
        <end position="2319"/>
    </location>
</feature>
<feature type="disulfide bond" evidence="9">
    <location>
        <begin position="2933"/>
        <end position="2960"/>
    </location>
</feature>
<dbReference type="InterPro" id="IPR050350">
    <property type="entry name" value="Compl-Cell_Adhes-Reg"/>
</dbReference>
<dbReference type="GO" id="GO:0030855">
    <property type="term" value="P:epithelial cell differentiation"/>
    <property type="evidence" value="ECO:0007669"/>
    <property type="project" value="UniProtKB-ARBA"/>
</dbReference>
<evidence type="ECO:0000256" key="3">
    <source>
        <dbReference type="ARBA" id="ARBA00022729"/>
    </source>
</evidence>
<dbReference type="FunFam" id="2.60.120.200:FF:000012">
    <property type="entry name" value="neuronal pentraxin receptor"/>
    <property type="match status" value="1"/>
</dbReference>
<feature type="disulfide bond" evidence="9">
    <location>
        <begin position="1932"/>
        <end position="1959"/>
    </location>
</feature>
<evidence type="ECO:0000313" key="17">
    <source>
        <dbReference type="Proteomes" id="UP000828390"/>
    </source>
</evidence>
<feature type="domain" description="Sushi" evidence="14">
    <location>
        <begin position="3318"/>
        <end position="3375"/>
    </location>
</feature>
<protein>
    <recommendedName>
        <fullName evidence="18">Sushi, von Willebrand factor type A, EGF and pentraxin domain-containing protein 1</fullName>
    </recommendedName>
</protein>
<dbReference type="SUPFAM" id="SSF57184">
    <property type="entry name" value="Growth factor receptor domain"/>
    <property type="match status" value="3"/>
</dbReference>
<dbReference type="Gene3D" id="2.10.25.10">
    <property type="entry name" value="Laminin"/>
    <property type="match status" value="9"/>
</dbReference>
<dbReference type="PROSITE" id="PS00022">
    <property type="entry name" value="EGF_1"/>
    <property type="match status" value="8"/>
</dbReference>
<feature type="domain" description="Sushi" evidence="14">
    <location>
        <begin position="3024"/>
        <end position="3081"/>
    </location>
</feature>
<dbReference type="SMART" id="SM00032">
    <property type="entry name" value="CCP"/>
    <property type="match status" value="37"/>
</dbReference>
<feature type="disulfide bond" evidence="8">
    <location>
        <begin position="1265"/>
        <end position="1274"/>
    </location>
</feature>
<feature type="disulfide bond" evidence="9">
    <location>
        <begin position="2522"/>
        <end position="2549"/>
    </location>
</feature>
<feature type="domain" description="EGF-like" evidence="11">
    <location>
        <begin position="1239"/>
        <end position="1275"/>
    </location>
</feature>
<evidence type="ECO:0008006" key="18">
    <source>
        <dbReference type="Google" id="ProtNLM"/>
    </source>
</evidence>
<sequence length="3661" mass="400167">MKLLFNLCVTLLLINGVNSFFGLRSNDVDDADDGEVSNAIFDYNLFLKSPHSARVDSKSKVETLGGVLKGHIMELKRSTMNQEIDVIFLVDSSTSVGKKNFVEEIKFVKKLLSDFTVDVNDTRVSVITFSSRDQVKRHVDYFSDVEKFRNKCSLMDDLAKIEYSGGGTYTLGGLLEAKKVLKNARPTANKVIFLLTDGFSNGGDPTVEARILRQAGVKIFTFGIQNGNIVELYDMASAPKNESTYILDSFEEFESLANRALHEDLNIGRYVVEPDRKCNRLCVGRDCCDPLASCKCGTHTGKYECLCPPGYYGNGLRGGCQACPASTYKPNDRPGDVRTCVKCPDENHVTEPGSTSIEQCLCRKGYRSFANNGCAVLTCPPLNDPKNGYFVNDKCKNVFNAACGLRCKPGYELRGSSLRICREDGTWSGVDTQCIMKTCPALMKPKNGNMICTTDDFSFNTVCRFTCDTGYKLVGSRKRTCLAIAFWTGINTRCREIKCRPLPVVRDGVTYPASCTTGDVPFGTTCTVTCHTGYILLGPYNKQCLPEGVWSPASELSQCIDTAPPFIMCPYNIEADCDLNENTATVSWQVPLAVDNSGYLPILTSHPAVMPPEKFPIGTTQVTYIAEDLNKNKAECHFYIVVKDRQKPTVDRCFHPLPIVSADVYTEVTWEEPLFSDNSGEELRIRRSHAPGLFPLGITEVQYIAYDPSGNSNNCTVRINVIPHPCEYPPVPLNGNRTCYEDSQGVVCMFTCRPGYDFAVTPARQYTCAFDNVWEPRDRMPVSDCSALELSNEIIQPASFTFAGLVACQEKIELTQLEKDFERKISKRINELCEEGVDCSIRDLETTCRENKVDGVYIVLGREKRSVPHVSRAKRETLDEEHEEYETLNATVTFTYNLAGKVKDNTGAGAPEVSALQQKLLVVFDNIKTTMEKDARRGDLDLEVEGQPLSLQGYELREAPVFTCETGSVQKGRSCAKCPIGTFFNIVSRECEGCPRGTFQHLAGQVSCLYCPGNTSTMEPFSVSQHNCTTLCLPGTFSNTTVEPCETCRRGYYQDRYGQAECERCPKQYTTLRRGVMDPNECKEKCSVGYVSKTGVEPCWPCPRGTFQSKPGKSACIKCPGGADTFSDGASDVMQCEMAQSDYPQDVAPPEVSEAPQAELAFDDCFSMPCKNNATCSPAPSGQGFECNCTEGFGGVHCDTELNECDVNPCLHGGTCEDGLGDYLCHCALGYTGKKCETDIDDCSEIVCLNGGVCVDQLDGYTCSCVHGYTGVLCETNIDECVSSPCLNNGTCVDGAGGYRCDCPPGLRGEQCEIDDDDCASGPCKNDATCVDDVDGYTCDCPPGYDGENCEINKDECASGPCVAPATCQDLVNDYKCICPIAKTGRNCDQNIDPNFQLDFPRTASTTDYALTTIKQDLTAVTVCFWMKTDDSTNQGTAFSYANVEGDNVFTLTNYDGWAFYVNGDNRTTIVKANTGQWIHVCVLWSSNRGTWRIYMNGIPSDSGKNLAEGQKITGGGVFVIGQEQDSLGGDFNSAETFIGKITQLNMWSREFTSAEIDKLRLSCGRQLGNVIAWTDISGNVFGAVRESPIDFCKDCPEPPKFEYGDATWSSLRAGSEVQFSCKVGFNLVGKPTSFCLVTGEWEVDETPPKCARVQCPFPRTPRNGFISEGTDYTFDHRVRFSCNKGYALVGSDTQYCGEFGFWEGDTPTCEAIKCSIPALSENTRVINPSPDNKYNPGTEVRFECSEGNNFYTEHTFVDCNAHGAWDQSIPTCDPQKCGLPPKIEHGTVAFSSGVTDFPVGTFLVYTCEFGFELAKDGPNKDGRISCLPDGSWSVPLPQCTVITCPKPQSVANGNYTYDTLDFLGQVRYTCYPGYEASFKEVIECFETGKWSRDPPKCEPVRCSKPDSILHGSMILPENGIFTYGVTIQYECNLGYLIVGNTTRTCAQNGRWSGSEPVCKPISCGKPKGIDFGQIVGRDFTLNNAISYVCDEGFELIGAAQSTCRETGKWQNDPPVCSKVSCEVPAAVANGFYAGRSYFYQNSVTYECENGYRLVGNDTLTCQSNRKWSVAPPLCEAIKCASPPFVAHANYANPKNLELFDIGHKVQYICMSGYAISSNSLNPRGEIECLNTGFWEANLPECLIISCPQPVAVNNGRPLYEAVTFGSDVTYICDDGYAINEGLDVLTCEASGVWSGPFPICVAQVCIAPVYVLNGELRFKDLNVGSVIRYVCNDGHQLFGEEVRRCLANLSWSGSEPSCIPVECGVPQSVQHGNTTFNETSFQSSVSYVCDQGYYLVGDSIRVCQRNKTWSGNVPTCELVQCDQPSRIISNGRMNGDNYTYGSVVTYECDPGYFIDGLSNSRTCLETGEWDRPIVVCNAVECPRLNVRNGQTSGFETAYGTTLTVSCKRGYKLVGASTTTCLKSGIWSGNETRCVKYNCSHLEPPTNGEIIVDFNSIASFMCLPGYNLNGEKELRCLDNDTWSESAPTCDAIECPDVTQSGLSNGRMTFESLVYESTIIFECDAGFLLRGGRSIECQADGTWTGDTPVCERLVCYPPYVTENSRFVGDNMSYGAAIEFVCDRGYKLRGQSTRTCQANGIWSGIAPTCELIFCPRPESGNVVIIGNDYSFGSVLEYRCNEEYGLVGPAFRNCTESGQWSGTEPTCVRDECPRTKDLTNGRFQSSGNGPGSRVTFQCNEGYTLVGLGLKLCLKQTLLWSNADPTCERVSCPDPPAIPNGKVSAKKYFYLDTVEYQCNDGFQKFGLNVPVCTSSGSWGRSDIECLKISCGKLVVPENVVATLPRNESEGRFNETAKLTCVEGYVGRGVNQQKCLSNGTWTRSDFRCEVVECPVYDSLKNGRVKASGNKYGNVVELQCDEGYYLTGKSSLKCGANGNWDDDFQTFCAENQCVEPSGISNGFVSASSRSVGATATYTCSEGFRLHGSNQRVCSRNGTWNGSDPYCRMVICEVPPPVEHAKAFDALTQYLYQFEARYVCKTGYFISDGDALLRCSESGQWIGKVPKCSLVKCKEPVAPAKSKVLVASLTYGSEAQYLCFPGYRLKGSTTVRCDETGNWKGVVPECVPIDCGNPPVVANSIVVDSGDHTYNNQILYNCQVGFQLVGESSHKCLATGVWSGTPPVCEPISCGVPPKITHAIYQGSSHRYLDKVTYMCLDAYELKGNNVLQCAYDGAWQGKRPECVEITCGPPPVFDHAFTSMSVGAAIGSEATFVCNEGYYLVGSARAICLANKTWRYENDVPTCRPIDCRPPPKVPHASSTFTSTLYEALVAYDCDLGYRMASGGQLRCSSAGTWVGPSTKCEPVTCGKPPNGEHMTVIGNSSTYGSAVSYQCASGYELTHEKKSVCLETGSWSVSSPACQRVRCQQLRIPENGITVNGHFNTHNRYGDRIVLGCADGYQMIGEASLQCMENGSWSNGLPTCKPIYQSALAACPSEVLLENASPMSKGVNIGSRATVTCAEGFMSTGNMTTTCEANLKWSLPEGRCSSTFCGKPLLRDFVNVVSISGSSYFYGDVITYRCRAGVQPARFPPAIMCLSDGTWDGEIACGVTCKRPCQNGGICLGLNRCKCPTGYGGPVCEQALCILPCLNGGTCVAPYKCACPDGWEGVRCQTAICRKPCAYGGRCVAPNKCLCNHGYSGAFCESKRRA</sequence>
<keyword evidence="17" id="KW-1185">Reference proteome</keyword>
<feature type="disulfide bond" evidence="9">
    <location>
        <begin position="407"/>
        <end position="434"/>
    </location>
</feature>
<dbReference type="FunFam" id="2.10.25.10:FF:000143">
    <property type="entry name" value="Protein crumbs 1"/>
    <property type="match status" value="1"/>
</dbReference>
<dbReference type="GO" id="GO:0005509">
    <property type="term" value="F:calcium ion binding"/>
    <property type="evidence" value="ECO:0007669"/>
    <property type="project" value="InterPro"/>
</dbReference>
<feature type="disulfide bond" evidence="9">
    <location>
        <begin position="2637"/>
        <end position="2664"/>
    </location>
</feature>
<feature type="domain" description="Sushi" evidence="14">
    <location>
        <begin position="2667"/>
        <end position="2725"/>
    </location>
</feature>
<dbReference type="Pfam" id="PF00092">
    <property type="entry name" value="VWA"/>
    <property type="match status" value="1"/>
</dbReference>
<dbReference type="PROSITE" id="PS50234">
    <property type="entry name" value="VWFA"/>
    <property type="match status" value="1"/>
</dbReference>
<dbReference type="SMART" id="SM00327">
    <property type="entry name" value="VWA"/>
    <property type="match status" value="1"/>
</dbReference>
<feature type="disulfide bond" evidence="9">
    <location>
        <begin position="2407"/>
        <end position="2434"/>
    </location>
</feature>
<feature type="domain" description="Sushi" evidence="14">
    <location>
        <begin position="2784"/>
        <end position="2845"/>
    </location>
</feature>
<dbReference type="EMBL" id="JAIWYP010000016">
    <property type="protein sequence ID" value="KAH3695281.1"/>
    <property type="molecule type" value="Genomic_DNA"/>
</dbReference>
<feature type="disulfide bond" evidence="9">
    <location>
        <begin position="2290"/>
        <end position="2317"/>
    </location>
</feature>
<proteinExistence type="predicted"/>
<feature type="disulfide bond" evidence="8">
    <location>
        <begin position="1227"/>
        <end position="1236"/>
    </location>
</feature>
<dbReference type="InterPro" id="IPR001759">
    <property type="entry name" value="PTX_dom"/>
</dbReference>
<organism evidence="16 17">
    <name type="scientific">Dreissena polymorpha</name>
    <name type="common">Zebra mussel</name>
    <name type="synonym">Mytilus polymorpha</name>
    <dbReference type="NCBI Taxonomy" id="45954"/>
    <lineage>
        <taxon>Eukaryota</taxon>
        <taxon>Metazoa</taxon>
        <taxon>Spiralia</taxon>
        <taxon>Lophotrochozoa</taxon>
        <taxon>Mollusca</taxon>
        <taxon>Bivalvia</taxon>
        <taxon>Autobranchia</taxon>
        <taxon>Heteroconchia</taxon>
        <taxon>Euheterodonta</taxon>
        <taxon>Imparidentia</taxon>
        <taxon>Neoheterodontei</taxon>
        <taxon>Myida</taxon>
        <taxon>Dreissenoidea</taxon>
        <taxon>Dreissenidae</taxon>
        <taxon>Dreissena</taxon>
    </lineage>
</organism>
<keyword evidence="1 8" id="KW-0245">EGF-like domain</keyword>
<dbReference type="InterPro" id="IPR000436">
    <property type="entry name" value="Sushi_SCR_CCP_dom"/>
</dbReference>
<reference evidence="16" key="2">
    <citation type="submission" date="2020-11" db="EMBL/GenBank/DDBJ databases">
        <authorList>
            <person name="McCartney M.A."/>
            <person name="Auch B."/>
            <person name="Kono T."/>
            <person name="Mallez S."/>
            <person name="Becker A."/>
            <person name="Gohl D.M."/>
            <person name="Silverstein K.A.T."/>
            <person name="Koren S."/>
            <person name="Bechman K.B."/>
            <person name="Herman A."/>
            <person name="Abrahante J.E."/>
            <person name="Garbe J."/>
        </authorList>
    </citation>
    <scope>NUCLEOTIDE SEQUENCE</scope>
    <source>
        <strain evidence="16">Duluth1</strain>
        <tissue evidence="16">Whole animal</tissue>
    </source>
</reference>
<dbReference type="PROSITE" id="PS50825">
    <property type="entry name" value="HYR"/>
    <property type="match status" value="2"/>
</dbReference>
<feature type="disulfide bond" evidence="9">
    <location>
        <begin position="2232"/>
        <end position="2259"/>
    </location>
</feature>
<feature type="domain" description="HYR" evidence="13">
    <location>
        <begin position="645"/>
        <end position="723"/>
    </location>
</feature>
<feature type="domain" description="Sushi" evidence="14">
    <location>
        <begin position="2963"/>
        <end position="3023"/>
    </location>
</feature>
<keyword evidence="7" id="KW-0325">Glycoprotein</keyword>
<feature type="domain" description="Sushi" evidence="14">
    <location>
        <begin position="1654"/>
        <end position="1712"/>
    </location>
</feature>
<feature type="domain" description="Sushi" evidence="14">
    <location>
        <begin position="2726"/>
        <end position="2783"/>
    </location>
</feature>
<dbReference type="FunFam" id="2.10.25.10:FF:000472">
    <property type="entry name" value="Uncharacterized protein, isoform A"/>
    <property type="match status" value="1"/>
</dbReference>
<dbReference type="InterPro" id="IPR035976">
    <property type="entry name" value="Sushi/SCR/CCP_sf"/>
</dbReference>
<dbReference type="SUPFAM" id="SSF57535">
    <property type="entry name" value="Complement control module/SCR domain"/>
    <property type="match status" value="37"/>
</dbReference>
<dbReference type="PANTHER" id="PTHR19325">
    <property type="entry name" value="COMPLEMENT COMPONENT-RELATED SUSHI DOMAIN-CONTAINING"/>
    <property type="match status" value="1"/>
</dbReference>
<evidence type="ECO:0000313" key="16">
    <source>
        <dbReference type="EMBL" id="KAH3695281.1"/>
    </source>
</evidence>
<dbReference type="PROSITE" id="PS01186">
    <property type="entry name" value="EGF_2"/>
    <property type="match status" value="6"/>
</dbReference>
<feature type="domain" description="Sushi" evidence="14">
    <location>
        <begin position="2552"/>
        <end position="2609"/>
    </location>
</feature>
<feature type="domain" description="Sushi" evidence="14">
    <location>
        <begin position="3444"/>
        <end position="3501"/>
    </location>
</feature>
<dbReference type="GO" id="GO:0009653">
    <property type="term" value="P:anatomical structure morphogenesis"/>
    <property type="evidence" value="ECO:0007669"/>
    <property type="project" value="UniProtKB-ARBA"/>
</dbReference>
<dbReference type="InterPro" id="IPR013320">
    <property type="entry name" value="ConA-like_dom_sf"/>
</dbReference>
<dbReference type="InterPro" id="IPR003410">
    <property type="entry name" value="HYR_dom"/>
</dbReference>